<dbReference type="PANTHER" id="PTHR11092:SF0">
    <property type="entry name" value="EPIMERASE FAMILY PROTEIN SDR39U1"/>
    <property type="match status" value="1"/>
</dbReference>
<reference evidence="4 5" key="1">
    <citation type="submission" date="2020-08" db="EMBL/GenBank/DDBJ databases">
        <title>A Genomic Blueprint of the Chicken Gut Microbiome.</title>
        <authorList>
            <person name="Gilroy R."/>
            <person name="Ravi A."/>
            <person name="Getino M."/>
            <person name="Pursley I."/>
            <person name="Horton D.L."/>
            <person name="Alikhan N.-F."/>
            <person name="Baker D."/>
            <person name="Gharbi K."/>
            <person name="Hall N."/>
            <person name="Watson M."/>
            <person name="Adriaenssens E.M."/>
            <person name="Foster-Nyarko E."/>
            <person name="Jarju S."/>
            <person name="Secka A."/>
            <person name="Antonio M."/>
            <person name="Oren A."/>
            <person name="Chaudhuri R."/>
            <person name="La Ragione R.M."/>
            <person name="Hildebrand F."/>
            <person name="Pallen M.J."/>
        </authorList>
    </citation>
    <scope>NUCLEOTIDE SEQUENCE [LARGE SCALE GENOMIC DNA]</scope>
    <source>
        <strain evidence="4 5">Sa2BVA9</strain>
    </source>
</reference>
<dbReference type="PANTHER" id="PTHR11092">
    <property type="entry name" value="SUGAR NUCLEOTIDE EPIMERASE RELATED"/>
    <property type="match status" value="1"/>
</dbReference>
<evidence type="ECO:0000313" key="5">
    <source>
        <dbReference type="Proteomes" id="UP000608071"/>
    </source>
</evidence>
<dbReference type="NCBIfam" id="TIGR01777">
    <property type="entry name" value="yfcH"/>
    <property type="match status" value="1"/>
</dbReference>
<name>A0ABR8SSV7_9BACL</name>
<comment type="caution">
    <text evidence="4">The sequence shown here is derived from an EMBL/GenBank/DDBJ whole genome shotgun (WGS) entry which is preliminary data.</text>
</comment>
<evidence type="ECO:0000256" key="1">
    <source>
        <dbReference type="ARBA" id="ARBA00009353"/>
    </source>
</evidence>
<gene>
    <name evidence="4" type="ORF">H9647_00715</name>
</gene>
<dbReference type="EMBL" id="JACSQL010000001">
    <property type="protein sequence ID" value="MBD7966576.1"/>
    <property type="molecule type" value="Genomic_DNA"/>
</dbReference>
<keyword evidence="5" id="KW-1185">Reference proteome</keyword>
<dbReference type="Proteomes" id="UP000608071">
    <property type="component" value="Unassembled WGS sequence"/>
</dbReference>
<dbReference type="InterPro" id="IPR013549">
    <property type="entry name" value="DUF1731"/>
</dbReference>
<comment type="similarity">
    <text evidence="1">Belongs to the NAD(P)-dependent epimerase/dehydratase family. SDR39U1 subfamily.</text>
</comment>
<accession>A0ABR8SSV7</accession>
<protein>
    <submittedName>
        <fullName evidence="4">TIGR01777 family protein</fullName>
    </submittedName>
</protein>
<dbReference type="Pfam" id="PF01370">
    <property type="entry name" value="Epimerase"/>
    <property type="match status" value="1"/>
</dbReference>
<proteinExistence type="inferred from homology"/>
<dbReference type="CDD" id="cd05242">
    <property type="entry name" value="SDR_a8"/>
    <property type="match status" value="1"/>
</dbReference>
<dbReference type="InterPro" id="IPR036291">
    <property type="entry name" value="NAD(P)-bd_dom_sf"/>
</dbReference>
<dbReference type="RefSeq" id="WP_191797252.1">
    <property type="nucleotide sequence ID" value="NZ_JACSQL010000001.1"/>
</dbReference>
<evidence type="ECO:0000313" key="4">
    <source>
        <dbReference type="EMBL" id="MBD7966576.1"/>
    </source>
</evidence>
<organism evidence="4 5">
    <name type="scientific">Paenibacillus gallinarum</name>
    <dbReference type="NCBI Taxonomy" id="2762232"/>
    <lineage>
        <taxon>Bacteria</taxon>
        <taxon>Bacillati</taxon>
        <taxon>Bacillota</taxon>
        <taxon>Bacilli</taxon>
        <taxon>Bacillales</taxon>
        <taxon>Paenibacillaceae</taxon>
        <taxon>Paenibacillus</taxon>
    </lineage>
</organism>
<evidence type="ECO:0000259" key="2">
    <source>
        <dbReference type="Pfam" id="PF01370"/>
    </source>
</evidence>
<evidence type="ECO:0000259" key="3">
    <source>
        <dbReference type="Pfam" id="PF08338"/>
    </source>
</evidence>
<dbReference type="InterPro" id="IPR010099">
    <property type="entry name" value="SDR39U1"/>
</dbReference>
<dbReference type="Gene3D" id="3.40.50.720">
    <property type="entry name" value="NAD(P)-binding Rossmann-like Domain"/>
    <property type="match status" value="1"/>
</dbReference>
<dbReference type="SUPFAM" id="SSF51735">
    <property type="entry name" value="NAD(P)-binding Rossmann-fold domains"/>
    <property type="match status" value="1"/>
</dbReference>
<dbReference type="Pfam" id="PF08338">
    <property type="entry name" value="DUF1731"/>
    <property type="match status" value="1"/>
</dbReference>
<dbReference type="InterPro" id="IPR001509">
    <property type="entry name" value="Epimerase_deHydtase"/>
</dbReference>
<feature type="domain" description="DUF1731" evidence="3">
    <location>
        <begin position="248"/>
        <end position="294"/>
    </location>
</feature>
<feature type="domain" description="NAD-dependent epimerase/dehydratase" evidence="2">
    <location>
        <begin position="5"/>
        <end position="214"/>
    </location>
</feature>
<sequence>MKLAICGGTGFIGSHLSEYWAKQGHEVIIVTRKASDHHPESIKYVTWDDLNSNPHPLESLDAIVNLAGESLNQRWTKDTKSKIRQSRLDSVHRLGDILDRLTNKPKVVVQSSAVGIYGTSRKDTYNEYSEVASIDFLSDVCVQWENAALQRFNNTRLVLVRTGVVLGSKGAYPLMQLPYKLGVGGPIGDGEQWVSWIHMNDMVKLIDYAVRTPDISGPVNATSPHPVANRDFGKTIGRVLHRPHWFPVPSFMLKTMLGEMSILILEGQKAVPDKAQECGFQFDYPRLDDAIRQLKNS</sequence>